<accession>A0A2S1LM54</accession>
<dbReference type="InterPro" id="IPR048131">
    <property type="entry name" value="HAEPLYID-like"/>
</dbReference>
<reference evidence="2 3" key="1">
    <citation type="submission" date="2017-04" db="EMBL/GenBank/DDBJ databases">
        <title>Complete genome sequence of Flavobacterium kingsejong AJ004.</title>
        <authorList>
            <person name="Lee P.C."/>
        </authorList>
    </citation>
    <scope>NUCLEOTIDE SEQUENCE [LARGE SCALE GENOMIC DNA]</scope>
    <source>
        <strain evidence="2 3">AJ004</strain>
    </source>
</reference>
<keyword evidence="3" id="KW-1185">Reference proteome</keyword>
<dbReference type="Proteomes" id="UP000244677">
    <property type="component" value="Chromosome"/>
</dbReference>
<sequence length="274" mass="31079">MMQKMIFLLFALTATLSAYSQSVPDTLHVQPQKLKLHHAEPLYLDLIRDLGARKGEKELNFGMGIEDYKKYNSYSGFVEYEFAPADRLGVEVEIPFRFFQRVDGVSTTAMPQNRIEGVKLATQYTFLVSNKYQTSMAVGYIQEFEFSSFSTIDHQGKFLEGTLYNPIFIVAKRWTPAIHTLLYTGPVFEQHFTNNRVHTLAQVNANLHYVFPGSGNFVGLETNMEFSENKPSVIFRPQIKLKISDGVAIGCLAGIPARSSERGLSIMTRLIWEP</sequence>
<dbReference type="NCBIfam" id="NF041634">
    <property type="entry name" value="HAEPLYID"/>
    <property type="match status" value="1"/>
</dbReference>
<dbReference type="KEGG" id="fki:FK004_05785"/>
<evidence type="ECO:0000313" key="2">
    <source>
        <dbReference type="EMBL" id="AWG24771.1"/>
    </source>
</evidence>
<dbReference type="OrthoDB" id="892490at2"/>
<proteinExistence type="predicted"/>
<evidence type="ECO:0008006" key="4">
    <source>
        <dbReference type="Google" id="ProtNLM"/>
    </source>
</evidence>
<organism evidence="2 3">
    <name type="scientific">Flavobacterium kingsejongi</name>
    <dbReference type="NCBI Taxonomy" id="1678728"/>
    <lineage>
        <taxon>Bacteria</taxon>
        <taxon>Pseudomonadati</taxon>
        <taxon>Bacteroidota</taxon>
        <taxon>Flavobacteriia</taxon>
        <taxon>Flavobacteriales</taxon>
        <taxon>Flavobacteriaceae</taxon>
        <taxon>Flavobacterium</taxon>
    </lineage>
</organism>
<keyword evidence="1" id="KW-0732">Signal</keyword>
<protein>
    <recommendedName>
        <fullName evidence="4">Phosphoribosylformylglycinamidine synthase</fullName>
    </recommendedName>
</protein>
<evidence type="ECO:0000313" key="3">
    <source>
        <dbReference type="Proteomes" id="UP000244677"/>
    </source>
</evidence>
<gene>
    <name evidence="2" type="ORF">FK004_05785</name>
</gene>
<name>A0A2S1LM54_9FLAO</name>
<feature type="signal peptide" evidence="1">
    <location>
        <begin position="1"/>
        <end position="20"/>
    </location>
</feature>
<evidence type="ECO:0000256" key="1">
    <source>
        <dbReference type="SAM" id="SignalP"/>
    </source>
</evidence>
<dbReference type="AlphaFoldDB" id="A0A2S1LM54"/>
<dbReference type="RefSeq" id="WP_108736401.1">
    <property type="nucleotide sequence ID" value="NZ_CP020919.1"/>
</dbReference>
<feature type="chain" id="PRO_5015714832" description="Phosphoribosylformylglycinamidine synthase" evidence="1">
    <location>
        <begin position="21"/>
        <end position="274"/>
    </location>
</feature>
<dbReference type="EMBL" id="CP020919">
    <property type="protein sequence ID" value="AWG24771.1"/>
    <property type="molecule type" value="Genomic_DNA"/>
</dbReference>